<dbReference type="InterPro" id="IPR011701">
    <property type="entry name" value="MFS"/>
</dbReference>
<feature type="transmembrane region" description="Helical" evidence="8">
    <location>
        <begin position="217"/>
        <end position="235"/>
    </location>
</feature>
<dbReference type="Proteomes" id="UP000317982">
    <property type="component" value="Unassembled WGS sequence"/>
</dbReference>
<dbReference type="PANTHER" id="PTHR23514:SF3">
    <property type="entry name" value="BYPASS OF STOP CODON PROTEIN 6"/>
    <property type="match status" value="1"/>
</dbReference>
<dbReference type="PANTHER" id="PTHR23514">
    <property type="entry name" value="BYPASS OF STOP CODON PROTEIN 6"/>
    <property type="match status" value="1"/>
</dbReference>
<dbReference type="GO" id="GO:0022857">
    <property type="term" value="F:transmembrane transporter activity"/>
    <property type="evidence" value="ECO:0007669"/>
    <property type="project" value="InterPro"/>
</dbReference>
<dbReference type="OrthoDB" id="4350200at2"/>
<dbReference type="Gene3D" id="1.20.1250.20">
    <property type="entry name" value="MFS general substrate transporter like domains"/>
    <property type="match status" value="2"/>
</dbReference>
<keyword evidence="5 8" id="KW-1133">Transmembrane helix</keyword>
<feature type="transmembrane region" description="Helical" evidence="8">
    <location>
        <begin position="356"/>
        <end position="379"/>
    </location>
</feature>
<evidence type="ECO:0000256" key="4">
    <source>
        <dbReference type="ARBA" id="ARBA00022692"/>
    </source>
</evidence>
<dbReference type="InParanoid" id="A0A545AUH2"/>
<keyword evidence="4 8" id="KW-0812">Transmembrane</keyword>
<keyword evidence="3" id="KW-0813">Transport</keyword>
<feature type="transmembrane region" description="Helical" evidence="8">
    <location>
        <begin position="330"/>
        <end position="350"/>
    </location>
</feature>
<feature type="domain" description="Major facilitator superfamily (MFS) profile" evidence="9">
    <location>
        <begin position="56"/>
        <end position="443"/>
    </location>
</feature>
<feature type="transmembrane region" description="Helical" evidence="8">
    <location>
        <begin position="189"/>
        <end position="211"/>
    </location>
</feature>
<evidence type="ECO:0000256" key="2">
    <source>
        <dbReference type="ARBA" id="ARBA00008335"/>
    </source>
</evidence>
<feature type="transmembrane region" description="Helical" evidence="8">
    <location>
        <begin position="97"/>
        <end position="117"/>
    </location>
</feature>
<evidence type="ECO:0000256" key="8">
    <source>
        <dbReference type="SAM" id="Phobius"/>
    </source>
</evidence>
<feature type="transmembrane region" description="Helical" evidence="8">
    <location>
        <begin position="267"/>
        <end position="287"/>
    </location>
</feature>
<evidence type="ECO:0000256" key="7">
    <source>
        <dbReference type="SAM" id="MobiDB-lite"/>
    </source>
</evidence>
<comment type="caution">
    <text evidence="10">The sequence shown here is derived from an EMBL/GenBank/DDBJ whole genome shotgun (WGS) entry which is preliminary data.</text>
</comment>
<protein>
    <submittedName>
        <fullName evidence="10">MFS transporter</fullName>
    </submittedName>
</protein>
<feature type="transmembrane region" description="Helical" evidence="8">
    <location>
        <begin position="65"/>
        <end position="85"/>
    </location>
</feature>
<keyword evidence="6 8" id="KW-0472">Membrane</keyword>
<sequence length="449" mass="45183">MLHRRRLDGGAGRGLAVGRGRGSRRQQGQQHHQCDTHGVTVTTQSVAIAEARLAIVRLVRTRATYLVYASLGFYGWFIYGFGPVVPLIRDEQGTSRAVAGLHSTALAAGALVAGALYPVLARRIGRSNTLYGTVLGLGLGIVLLVSVPSAPAVTIAATLCCGIVGSTLVNVAPPALLDVHGAETSGAALVEGNAIATGTGLIAPLAVGLALDHGYGWRPALLVASVLAAVILVVGRSTGARLPSPPLHSDDGRRTEVVNAALPGRYWIAWGVTLCCIAAEFATTLWASDVLRDRTGASAALATAAVTAVVGGMCAGRIVGALLAARLPGFVVLLPALGVALAGTAVFWGVTAAGWAIVGLAVLGLGLGPLFPLSVDLALRASGGQSDRAAGYSSYAAGLAIGGGPFILGALADVVGPHAAFLVVPALFAAAALGVLGVRRSTKSTLLPA</sequence>
<dbReference type="InterPro" id="IPR020846">
    <property type="entry name" value="MFS_dom"/>
</dbReference>
<dbReference type="SUPFAM" id="SSF103473">
    <property type="entry name" value="MFS general substrate transporter"/>
    <property type="match status" value="1"/>
</dbReference>
<evidence type="ECO:0000256" key="1">
    <source>
        <dbReference type="ARBA" id="ARBA00004651"/>
    </source>
</evidence>
<dbReference type="EMBL" id="VIRS01000006">
    <property type="protein sequence ID" value="TQS44988.1"/>
    <property type="molecule type" value="Genomic_DNA"/>
</dbReference>
<evidence type="ECO:0000256" key="5">
    <source>
        <dbReference type="ARBA" id="ARBA00022989"/>
    </source>
</evidence>
<dbReference type="InterPro" id="IPR036259">
    <property type="entry name" value="MFS_trans_sf"/>
</dbReference>
<feature type="transmembrane region" description="Helical" evidence="8">
    <location>
        <begin position="129"/>
        <end position="147"/>
    </location>
</feature>
<evidence type="ECO:0000313" key="10">
    <source>
        <dbReference type="EMBL" id="TQS44988.1"/>
    </source>
</evidence>
<dbReference type="Pfam" id="PF07690">
    <property type="entry name" value="MFS_1"/>
    <property type="match status" value="1"/>
</dbReference>
<comment type="subcellular location">
    <subcellularLocation>
        <location evidence="1">Cell membrane</location>
        <topology evidence="1">Multi-pass membrane protein</topology>
    </subcellularLocation>
</comment>
<feature type="transmembrane region" description="Helical" evidence="8">
    <location>
        <begin position="418"/>
        <end position="438"/>
    </location>
</feature>
<name>A0A545AUH2_9ACTN</name>
<proteinExistence type="inferred from homology"/>
<organism evidence="10 11">
    <name type="scientific">Cryptosporangium phraense</name>
    <dbReference type="NCBI Taxonomy" id="2593070"/>
    <lineage>
        <taxon>Bacteria</taxon>
        <taxon>Bacillati</taxon>
        <taxon>Actinomycetota</taxon>
        <taxon>Actinomycetes</taxon>
        <taxon>Cryptosporangiales</taxon>
        <taxon>Cryptosporangiaceae</taxon>
        <taxon>Cryptosporangium</taxon>
    </lineage>
</organism>
<dbReference type="AlphaFoldDB" id="A0A545AUH2"/>
<evidence type="ECO:0000259" key="9">
    <source>
        <dbReference type="PROSITE" id="PS50850"/>
    </source>
</evidence>
<feature type="transmembrane region" description="Helical" evidence="8">
    <location>
        <begin position="153"/>
        <end position="177"/>
    </location>
</feature>
<feature type="region of interest" description="Disordered" evidence="7">
    <location>
        <begin position="1"/>
        <end position="36"/>
    </location>
</feature>
<evidence type="ECO:0000313" key="11">
    <source>
        <dbReference type="Proteomes" id="UP000317982"/>
    </source>
</evidence>
<reference evidence="10 11" key="1">
    <citation type="submission" date="2019-07" db="EMBL/GenBank/DDBJ databases">
        <title>Cryptosporangium phraense sp. nov., isolated from plant litter.</title>
        <authorList>
            <person name="Suriyachadkun C."/>
        </authorList>
    </citation>
    <scope>NUCLEOTIDE SEQUENCE [LARGE SCALE GENOMIC DNA]</scope>
    <source>
        <strain evidence="10 11">A-T 5661</strain>
    </source>
</reference>
<dbReference type="InterPro" id="IPR051788">
    <property type="entry name" value="MFS_Transporter"/>
</dbReference>
<feature type="transmembrane region" description="Helical" evidence="8">
    <location>
        <begin position="299"/>
        <end position="323"/>
    </location>
</feature>
<dbReference type="GO" id="GO:0005886">
    <property type="term" value="C:plasma membrane"/>
    <property type="evidence" value="ECO:0007669"/>
    <property type="project" value="UniProtKB-SubCell"/>
</dbReference>
<feature type="transmembrane region" description="Helical" evidence="8">
    <location>
        <begin position="391"/>
        <end position="412"/>
    </location>
</feature>
<dbReference type="PROSITE" id="PS50850">
    <property type="entry name" value="MFS"/>
    <property type="match status" value="1"/>
</dbReference>
<evidence type="ECO:0000256" key="3">
    <source>
        <dbReference type="ARBA" id="ARBA00022448"/>
    </source>
</evidence>
<evidence type="ECO:0000256" key="6">
    <source>
        <dbReference type="ARBA" id="ARBA00023136"/>
    </source>
</evidence>
<feature type="compositionally biased region" description="Gly residues" evidence="7">
    <location>
        <begin position="9"/>
        <end position="20"/>
    </location>
</feature>
<accession>A0A545AUH2</accession>
<comment type="similarity">
    <text evidence="2">Belongs to the major facilitator superfamily.</text>
</comment>
<gene>
    <name evidence="10" type="ORF">FL583_10805</name>
</gene>
<keyword evidence="11" id="KW-1185">Reference proteome</keyword>